<dbReference type="Pfam" id="PF02952">
    <property type="entry name" value="Fucose_iso_C"/>
    <property type="match status" value="1"/>
</dbReference>
<dbReference type="PANTHER" id="PTHR37840:SF1">
    <property type="entry name" value="L-FUCOSE ISOMERASE"/>
    <property type="match status" value="1"/>
</dbReference>
<feature type="domain" description="L-fucose isomerase C-terminal" evidence="3">
    <location>
        <begin position="3"/>
        <end position="126"/>
    </location>
</feature>
<dbReference type="InterPro" id="IPR004216">
    <property type="entry name" value="Fuc/Ara_isomerase_C"/>
</dbReference>
<feature type="non-terminal residue" evidence="4">
    <location>
        <position position="1"/>
    </location>
</feature>
<organism evidence="4">
    <name type="scientific">marine sediment metagenome</name>
    <dbReference type="NCBI Taxonomy" id="412755"/>
    <lineage>
        <taxon>unclassified sequences</taxon>
        <taxon>metagenomes</taxon>
        <taxon>ecological metagenomes</taxon>
    </lineage>
</organism>
<dbReference type="EMBL" id="BART01000406">
    <property type="protein sequence ID" value="GAG71935.1"/>
    <property type="molecule type" value="Genomic_DNA"/>
</dbReference>
<dbReference type="GO" id="GO:0019571">
    <property type="term" value="P:D-arabinose catabolic process"/>
    <property type="evidence" value="ECO:0007669"/>
    <property type="project" value="TreeGrafter"/>
</dbReference>
<dbReference type="GO" id="GO:0008790">
    <property type="term" value="F:arabinose isomerase activity"/>
    <property type="evidence" value="ECO:0007669"/>
    <property type="project" value="TreeGrafter"/>
</dbReference>
<name>X0ZQF1_9ZZZZ</name>
<evidence type="ECO:0000313" key="4">
    <source>
        <dbReference type="EMBL" id="GAG71935.1"/>
    </source>
</evidence>
<keyword evidence="2" id="KW-0119">Carbohydrate metabolism</keyword>
<dbReference type="Gene3D" id="3.20.14.10">
    <property type="entry name" value="L-fucose/L-arabinose isomerase, C-terminal"/>
    <property type="match status" value="1"/>
</dbReference>
<reference evidence="4" key="1">
    <citation type="journal article" date="2014" name="Front. Microbiol.">
        <title>High frequency of phylogenetically diverse reductive dehalogenase-homologous genes in deep subseafloor sedimentary metagenomes.</title>
        <authorList>
            <person name="Kawai M."/>
            <person name="Futagami T."/>
            <person name="Toyoda A."/>
            <person name="Takaki Y."/>
            <person name="Nishi S."/>
            <person name="Hori S."/>
            <person name="Arai W."/>
            <person name="Tsubouchi T."/>
            <person name="Morono Y."/>
            <person name="Uchiyama I."/>
            <person name="Ito T."/>
            <person name="Fujiyama A."/>
            <person name="Inagaki F."/>
            <person name="Takami H."/>
        </authorList>
    </citation>
    <scope>NUCLEOTIDE SEQUENCE</scope>
    <source>
        <strain evidence="4">Expedition CK06-06</strain>
    </source>
</reference>
<accession>X0ZQF1</accession>
<dbReference type="InterPro" id="IPR038393">
    <property type="entry name" value="Fuc_iso_dom3_sf"/>
</dbReference>
<proteinExistence type="predicted"/>
<protein>
    <recommendedName>
        <fullName evidence="3">L-fucose isomerase C-terminal domain-containing protein</fullName>
    </recommendedName>
</protein>
<gene>
    <name evidence="4" type="ORF">S01H4_01996</name>
</gene>
<dbReference type="SUPFAM" id="SSF50443">
    <property type="entry name" value="FucI/AraA C-terminal domain-like"/>
    <property type="match status" value="1"/>
</dbReference>
<evidence type="ECO:0000259" key="3">
    <source>
        <dbReference type="Pfam" id="PF02952"/>
    </source>
</evidence>
<evidence type="ECO:0000256" key="1">
    <source>
        <dbReference type="ARBA" id="ARBA00023235"/>
    </source>
</evidence>
<dbReference type="PANTHER" id="PTHR37840">
    <property type="entry name" value="L-FUCOSE ISOMERASE"/>
    <property type="match status" value="1"/>
</dbReference>
<dbReference type="InterPro" id="IPR005763">
    <property type="entry name" value="Fucose_isomerase"/>
</dbReference>
<dbReference type="InterPro" id="IPR015888">
    <property type="entry name" value="Fuc_isomerase_C"/>
</dbReference>
<keyword evidence="1" id="KW-0413">Isomerase</keyword>
<dbReference type="GO" id="GO:0042355">
    <property type="term" value="P:L-fucose catabolic process"/>
    <property type="evidence" value="ECO:0007669"/>
    <property type="project" value="TreeGrafter"/>
</dbReference>
<dbReference type="GO" id="GO:0030145">
    <property type="term" value="F:manganese ion binding"/>
    <property type="evidence" value="ECO:0007669"/>
    <property type="project" value="InterPro"/>
</dbReference>
<dbReference type="AlphaFoldDB" id="X0ZQF1"/>
<evidence type="ECO:0000256" key="2">
    <source>
        <dbReference type="ARBA" id="ARBA00023277"/>
    </source>
</evidence>
<dbReference type="GO" id="GO:0005737">
    <property type="term" value="C:cytoplasm"/>
    <property type="evidence" value="ECO:0007669"/>
    <property type="project" value="InterPro"/>
</dbReference>
<dbReference type="GO" id="GO:0008736">
    <property type="term" value="F:L-fucose isomerase activity"/>
    <property type="evidence" value="ECO:0007669"/>
    <property type="project" value="InterPro"/>
</dbReference>
<comment type="caution">
    <text evidence="4">The sequence shown here is derived from an EMBL/GenBank/DDBJ whole genome shotgun (WGS) entry which is preliminary data.</text>
</comment>
<sequence>SQSTFFAGRSNDPRLNLSRVTFYPQTPFYYKAGGASVQYMCAEGEITMARLSRKDGKYWMAIIPGEFINVSREKMKETSPEWPQGFTKLDVNAKDLISGLGGNHLHAVYGNYVEELKEYCNLMGIESRVFSRNTLDTNE</sequence>